<evidence type="ECO:0000313" key="2">
    <source>
        <dbReference type="EMBL" id="KIO10830.1"/>
    </source>
</evidence>
<dbReference type="HOGENOM" id="CLU_2705860_0_0_1"/>
<keyword evidence="3" id="KW-1185">Reference proteome</keyword>
<dbReference type="InParanoid" id="A0A0C3PB18"/>
<protein>
    <submittedName>
        <fullName evidence="2">Uncharacterized protein</fullName>
    </submittedName>
</protein>
<dbReference type="EMBL" id="KN831951">
    <property type="protein sequence ID" value="KIO10830.1"/>
    <property type="molecule type" value="Genomic_DNA"/>
</dbReference>
<dbReference type="AlphaFoldDB" id="A0A0C3PB18"/>
<sequence>MAQKTLDTSNGSLARAQPNPPWVGLGAGSGPEGSLLEHAQSQQCGPSAGREQKDQGPVDHMVLAAELRRGTGF</sequence>
<reference evidence="2 3" key="1">
    <citation type="submission" date="2014-04" db="EMBL/GenBank/DDBJ databases">
        <authorList>
            <consortium name="DOE Joint Genome Institute"/>
            <person name="Kuo A."/>
            <person name="Kohler A."/>
            <person name="Costa M.D."/>
            <person name="Nagy L.G."/>
            <person name="Floudas D."/>
            <person name="Copeland A."/>
            <person name="Barry K.W."/>
            <person name="Cichocki N."/>
            <person name="Veneault-Fourrey C."/>
            <person name="LaButti K."/>
            <person name="Lindquist E.A."/>
            <person name="Lipzen A."/>
            <person name="Lundell T."/>
            <person name="Morin E."/>
            <person name="Murat C."/>
            <person name="Sun H."/>
            <person name="Tunlid A."/>
            <person name="Henrissat B."/>
            <person name="Grigoriev I.V."/>
            <person name="Hibbett D.S."/>
            <person name="Martin F."/>
            <person name="Nordberg H.P."/>
            <person name="Cantor M.N."/>
            <person name="Hua S.X."/>
        </authorList>
    </citation>
    <scope>NUCLEOTIDE SEQUENCE [LARGE SCALE GENOMIC DNA]</scope>
    <source>
        <strain evidence="2 3">Marx 270</strain>
    </source>
</reference>
<proteinExistence type="predicted"/>
<name>A0A0C3PB18_PISTI</name>
<feature type="compositionally biased region" description="Polar residues" evidence="1">
    <location>
        <begin position="1"/>
        <end position="12"/>
    </location>
</feature>
<organism evidence="2 3">
    <name type="scientific">Pisolithus tinctorius Marx 270</name>
    <dbReference type="NCBI Taxonomy" id="870435"/>
    <lineage>
        <taxon>Eukaryota</taxon>
        <taxon>Fungi</taxon>
        <taxon>Dikarya</taxon>
        <taxon>Basidiomycota</taxon>
        <taxon>Agaricomycotina</taxon>
        <taxon>Agaricomycetes</taxon>
        <taxon>Agaricomycetidae</taxon>
        <taxon>Boletales</taxon>
        <taxon>Sclerodermatineae</taxon>
        <taxon>Pisolithaceae</taxon>
        <taxon>Pisolithus</taxon>
    </lineage>
</organism>
<evidence type="ECO:0000256" key="1">
    <source>
        <dbReference type="SAM" id="MobiDB-lite"/>
    </source>
</evidence>
<gene>
    <name evidence="2" type="ORF">M404DRAFT_995290</name>
</gene>
<dbReference type="Proteomes" id="UP000054217">
    <property type="component" value="Unassembled WGS sequence"/>
</dbReference>
<feature type="region of interest" description="Disordered" evidence="1">
    <location>
        <begin position="1"/>
        <end position="57"/>
    </location>
</feature>
<evidence type="ECO:0000313" key="3">
    <source>
        <dbReference type="Proteomes" id="UP000054217"/>
    </source>
</evidence>
<accession>A0A0C3PB18</accession>
<reference evidence="3" key="2">
    <citation type="submission" date="2015-01" db="EMBL/GenBank/DDBJ databases">
        <title>Evolutionary Origins and Diversification of the Mycorrhizal Mutualists.</title>
        <authorList>
            <consortium name="DOE Joint Genome Institute"/>
            <consortium name="Mycorrhizal Genomics Consortium"/>
            <person name="Kohler A."/>
            <person name="Kuo A."/>
            <person name="Nagy L.G."/>
            <person name="Floudas D."/>
            <person name="Copeland A."/>
            <person name="Barry K.W."/>
            <person name="Cichocki N."/>
            <person name="Veneault-Fourrey C."/>
            <person name="LaButti K."/>
            <person name="Lindquist E.A."/>
            <person name="Lipzen A."/>
            <person name="Lundell T."/>
            <person name="Morin E."/>
            <person name="Murat C."/>
            <person name="Riley R."/>
            <person name="Ohm R."/>
            <person name="Sun H."/>
            <person name="Tunlid A."/>
            <person name="Henrissat B."/>
            <person name="Grigoriev I.V."/>
            <person name="Hibbett D.S."/>
            <person name="Martin F."/>
        </authorList>
    </citation>
    <scope>NUCLEOTIDE SEQUENCE [LARGE SCALE GENOMIC DNA]</scope>
    <source>
        <strain evidence="3">Marx 270</strain>
    </source>
</reference>